<evidence type="ECO:0000313" key="1">
    <source>
        <dbReference type="EMBL" id="GCC45911.1"/>
    </source>
</evidence>
<dbReference type="Proteomes" id="UP000287033">
    <property type="component" value="Unassembled WGS sequence"/>
</dbReference>
<reference evidence="1 2" key="1">
    <citation type="journal article" date="2018" name="Nat. Ecol. Evol.">
        <title>Shark genomes provide insights into elasmobranch evolution and the origin of vertebrates.</title>
        <authorList>
            <person name="Hara Y"/>
            <person name="Yamaguchi K"/>
            <person name="Onimaru K"/>
            <person name="Kadota M"/>
            <person name="Koyanagi M"/>
            <person name="Keeley SD"/>
            <person name="Tatsumi K"/>
            <person name="Tanaka K"/>
            <person name="Motone F"/>
            <person name="Kageyama Y"/>
            <person name="Nozu R"/>
            <person name="Adachi N"/>
            <person name="Nishimura O"/>
            <person name="Nakagawa R"/>
            <person name="Tanegashima C"/>
            <person name="Kiyatake I"/>
            <person name="Matsumoto R"/>
            <person name="Murakumo K"/>
            <person name="Nishida K"/>
            <person name="Terakita A"/>
            <person name="Kuratani S"/>
            <person name="Sato K"/>
            <person name="Hyodo S Kuraku.S."/>
        </authorList>
    </citation>
    <scope>NUCLEOTIDE SEQUENCE [LARGE SCALE GENOMIC DNA]</scope>
</reference>
<organism evidence="1 2">
    <name type="scientific">Chiloscyllium punctatum</name>
    <name type="common">Brownbanded bambooshark</name>
    <name type="synonym">Hemiscyllium punctatum</name>
    <dbReference type="NCBI Taxonomy" id="137246"/>
    <lineage>
        <taxon>Eukaryota</taxon>
        <taxon>Metazoa</taxon>
        <taxon>Chordata</taxon>
        <taxon>Craniata</taxon>
        <taxon>Vertebrata</taxon>
        <taxon>Chondrichthyes</taxon>
        <taxon>Elasmobranchii</taxon>
        <taxon>Galeomorphii</taxon>
        <taxon>Galeoidea</taxon>
        <taxon>Orectolobiformes</taxon>
        <taxon>Hemiscylliidae</taxon>
        <taxon>Chiloscyllium</taxon>
    </lineage>
</organism>
<sequence length="112" mass="12079">MFVGGGCVLTLSVSVRGLPSDAVFLQLLSGIAVPFRLPHDHPLFTHIADTVTEGFLSRSAHWRPFAEAAVALTYQLSEKPDRLCGALLVRCAHLLSRGHPESRTEEKGAGSE</sequence>
<dbReference type="AlphaFoldDB" id="A0A401TTG0"/>
<name>A0A401TTG0_CHIPU</name>
<dbReference type="STRING" id="137246.A0A401TTG0"/>
<accession>A0A401TTG0</accession>
<dbReference type="EMBL" id="BEZZ01171452">
    <property type="protein sequence ID" value="GCC45911.1"/>
    <property type="molecule type" value="Genomic_DNA"/>
</dbReference>
<protein>
    <recommendedName>
        <fullName evidence="3">DUF2428 domain-containing protein</fullName>
    </recommendedName>
</protein>
<keyword evidence="2" id="KW-1185">Reference proteome</keyword>
<evidence type="ECO:0008006" key="3">
    <source>
        <dbReference type="Google" id="ProtNLM"/>
    </source>
</evidence>
<evidence type="ECO:0000313" key="2">
    <source>
        <dbReference type="Proteomes" id="UP000287033"/>
    </source>
</evidence>
<comment type="caution">
    <text evidence="1">The sequence shown here is derived from an EMBL/GenBank/DDBJ whole genome shotgun (WGS) entry which is preliminary data.</text>
</comment>
<proteinExistence type="predicted"/>
<gene>
    <name evidence="1" type="ORF">chiPu_0029977</name>
</gene>
<feature type="non-terminal residue" evidence="1">
    <location>
        <position position="112"/>
    </location>
</feature>